<feature type="region of interest" description="Disordered" evidence="1">
    <location>
        <begin position="59"/>
        <end position="80"/>
    </location>
</feature>
<proteinExistence type="predicted"/>
<accession>A0A445MMX6</accession>
<dbReference type="EMBL" id="KV876986">
    <property type="protein sequence ID" value="RZR75577.1"/>
    <property type="molecule type" value="Genomic_DNA"/>
</dbReference>
<organism evidence="2">
    <name type="scientific">Ensete ventricosum</name>
    <name type="common">Abyssinian banana</name>
    <name type="synonym">Musa ensete</name>
    <dbReference type="NCBI Taxonomy" id="4639"/>
    <lineage>
        <taxon>Eukaryota</taxon>
        <taxon>Viridiplantae</taxon>
        <taxon>Streptophyta</taxon>
        <taxon>Embryophyta</taxon>
        <taxon>Tracheophyta</taxon>
        <taxon>Spermatophyta</taxon>
        <taxon>Magnoliopsida</taxon>
        <taxon>Liliopsida</taxon>
        <taxon>Zingiberales</taxon>
        <taxon>Musaceae</taxon>
        <taxon>Ensete</taxon>
    </lineage>
</organism>
<evidence type="ECO:0000313" key="2">
    <source>
        <dbReference type="EMBL" id="RZR75577.1"/>
    </source>
</evidence>
<sequence length="80" mass="8056">MATPRVGVAGHGQATCSGGRPRPTPLQGWLVAAKAFYHGSCLQKAVVPPAARPLGVVARGAPAKGSHQRLPRKGQPVGGG</sequence>
<dbReference type="AlphaFoldDB" id="A0A445MMX6"/>
<gene>
    <name evidence="2" type="ORF">BHM03_00062667</name>
</gene>
<name>A0A445MMX6_ENSVE</name>
<reference evidence="2" key="1">
    <citation type="journal article" date="2018" name="Data Brief">
        <title>Genome sequence data from 17 accessions of Ensete ventricosum, a staple food crop for millions in Ethiopia.</title>
        <authorList>
            <person name="Yemataw Z."/>
            <person name="Muzemil S."/>
            <person name="Ambachew D."/>
            <person name="Tripathi L."/>
            <person name="Tesfaye K."/>
            <person name="Chala A."/>
            <person name="Farbos A."/>
            <person name="O'Neill P."/>
            <person name="Moore K."/>
            <person name="Grant M."/>
            <person name="Studholme D.J."/>
        </authorList>
    </citation>
    <scope>NUCLEOTIDE SEQUENCE [LARGE SCALE GENOMIC DNA]</scope>
    <source>
        <tissue evidence="2">Leaf</tissue>
    </source>
</reference>
<evidence type="ECO:0000256" key="1">
    <source>
        <dbReference type="SAM" id="MobiDB-lite"/>
    </source>
</evidence>
<dbReference type="Proteomes" id="UP000290560">
    <property type="component" value="Unassembled WGS sequence"/>
</dbReference>
<feature type="region of interest" description="Disordered" evidence="1">
    <location>
        <begin position="1"/>
        <end position="23"/>
    </location>
</feature>
<protein>
    <submittedName>
        <fullName evidence="2">Uncharacterized protein</fullName>
    </submittedName>
</protein>